<dbReference type="InterPro" id="IPR051906">
    <property type="entry name" value="TolC-like"/>
</dbReference>
<evidence type="ECO:0000256" key="7">
    <source>
        <dbReference type="ARBA" id="ARBA00023237"/>
    </source>
</evidence>
<dbReference type="Pfam" id="PF02321">
    <property type="entry name" value="OEP"/>
    <property type="match status" value="2"/>
</dbReference>
<keyword evidence="8" id="KW-0732">Signal</keyword>
<keyword evidence="10" id="KW-1185">Reference proteome</keyword>
<evidence type="ECO:0000313" key="9">
    <source>
        <dbReference type="EMBL" id="AFK03621.1"/>
    </source>
</evidence>
<evidence type="ECO:0000256" key="5">
    <source>
        <dbReference type="ARBA" id="ARBA00022692"/>
    </source>
</evidence>
<dbReference type="SUPFAM" id="SSF56954">
    <property type="entry name" value="Outer membrane efflux proteins (OEP)"/>
    <property type="match status" value="1"/>
</dbReference>
<organism evidence="9 10">
    <name type="scientific">Emticicia oligotrophica (strain DSM 17448 / CIP 109782 / MTCC 6937 / GPTSA100-15)</name>
    <dbReference type="NCBI Taxonomy" id="929562"/>
    <lineage>
        <taxon>Bacteria</taxon>
        <taxon>Pseudomonadati</taxon>
        <taxon>Bacteroidota</taxon>
        <taxon>Cytophagia</taxon>
        <taxon>Cytophagales</taxon>
        <taxon>Leadbetterellaceae</taxon>
        <taxon>Emticicia</taxon>
    </lineage>
</organism>
<evidence type="ECO:0000256" key="1">
    <source>
        <dbReference type="ARBA" id="ARBA00004442"/>
    </source>
</evidence>
<dbReference type="Proteomes" id="UP000002875">
    <property type="component" value="Chromosome"/>
</dbReference>
<comment type="similarity">
    <text evidence="2">Belongs to the outer membrane factor (OMF) (TC 1.B.17) family.</text>
</comment>
<name>A0ABN4AMV2_EMTOG</name>
<keyword evidence="6" id="KW-0472">Membrane</keyword>
<dbReference type="EMBL" id="CP002961">
    <property type="protein sequence ID" value="AFK03621.1"/>
    <property type="molecule type" value="Genomic_DNA"/>
</dbReference>
<evidence type="ECO:0000256" key="3">
    <source>
        <dbReference type="ARBA" id="ARBA00022448"/>
    </source>
</evidence>
<feature type="chain" id="PRO_5046379769" evidence="8">
    <location>
        <begin position="23"/>
        <end position="492"/>
    </location>
</feature>
<keyword evidence="5" id="KW-0812">Transmembrane</keyword>
<evidence type="ECO:0000256" key="6">
    <source>
        <dbReference type="ARBA" id="ARBA00023136"/>
    </source>
</evidence>
<evidence type="ECO:0000256" key="4">
    <source>
        <dbReference type="ARBA" id="ARBA00022452"/>
    </source>
</evidence>
<dbReference type="PANTHER" id="PTHR30026">
    <property type="entry name" value="OUTER MEMBRANE PROTEIN TOLC"/>
    <property type="match status" value="1"/>
</dbReference>
<gene>
    <name evidence="9" type="ordered locus">Emtol_2485</name>
</gene>
<comment type="subcellular location">
    <subcellularLocation>
        <location evidence="1">Cell outer membrane</location>
    </subcellularLocation>
</comment>
<reference evidence="9 10" key="1">
    <citation type="submission" date="2011-07" db="EMBL/GenBank/DDBJ databases">
        <title>The complete genome of chromosome of Emticicia oligotrophica DSM 17448.</title>
        <authorList>
            <consortium name="US DOE Joint Genome Institute (JGI-PGF)"/>
            <person name="Lucas S."/>
            <person name="Han J."/>
            <person name="Lapidus A."/>
            <person name="Bruce D."/>
            <person name="Goodwin L."/>
            <person name="Pitluck S."/>
            <person name="Peters L."/>
            <person name="Kyrpides N."/>
            <person name="Mavromatis K."/>
            <person name="Ivanova N."/>
            <person name="Ovchinnikova G."/>
            <person name="Teshima H."/>
            <person name="Detter J.C."/>
            <person name="Tapia R."/>
            <person name="Han C."/>
            <person name="Land M."/>
            <person name="Hauser L."/>
            <person name="Markowitz V."/>
            <person name="Cheng J.-F."/>
            <person name="Hugenholtz P."/>
            <person name="Woyke T."/>
            <person name="Wu D."/>
            <person name="Tindall B."/>
            <person name="Pomrenke H."/>
            <person name="Brambilla E."/>
            <person name="Klenk H.-P."/>
            <person name="Eisen J.A."/>
        </authorList>
    </citation>
    <scope>NUCLEOTIDE SEQUENCE [LARGE SCALE GENOMIC DNA]</scope>
    <source>
        <strain evidence="9 10">DSM 17448</strain>
    </source>
</reference>
<dbReference type="Gene3D" id="1.20.1600.10">
    <property type="entry name" value="Outer membrane efflux proteins (OEP)"/>
    <property type="match status" value="1"/>
</dbReference>
<sequence>MLMKLAKILLSTLLIAHSFAFAQSSAVSGSGDNRSAGDKISLQDAIDFALKNNLSIKQNNLQVEQGLNTFEQSKWARYPNLNAGTNFNLFSGRNINPYTNGIITNTVGSNGFGLSSGVTLFDGYQTRNGIALNQLNLEASRLDLQAMKNQITLNVIVGYLNVLSQEDLLAVAQRQMEVTKTQLERTQKLVNAGSLPETNLYDIKAQLANDELSVVNAENSIVSAKLTLRQIMNITADRDFEVIRVAVPNPNIQPYPNTPAQIFEIAQGYLADVQAADMRVKAAQKSVDIAKGLKMPVVSASANLNSSSTTAAEKVSVTQKIVETEAGYVNVAGTRYPVIAYLPTSASSSEKIPYFRQLTGNANASLGLNVRVPIFNGYSTKFRLTNAQIQKKQSEVQAENVRLRLRQDIDQAYVNLNNSAKRYSAIGNQVKAFEESFRAAEAKFNVGSLNALEYSIAKSNLDRARSNEIQAKYDYIFRIKILDFYQNKPLSF</sequence>
<feature type="signal peptide" evidence="8">
    <location>
        <begin position="1"/>
        <end position="22"/>
    </location>
</feature>
<protein>
    <submittedName>
        <fullName evidence="9">Outer membrane efflux protein</fullName>
    </submittedName>
</protein>
<accession>A0ABN4AMV2</accession>
<proteinExistence type="inferred from homology"/>
<evidence type="ECO:0000256" key="8">
    <source>
        <dbReference type="SAM" id="SignalP"/>
    </source>
</evidence>
<keyword evidence="3" id="KW-0813">Transport</keyword>
<dbReference type="PANTHER" id="PTHR30026:SF20">
    <property type="entry name" value="OUTER MEMBRANE PROTEIN TOLC"/>
    <property type="match status" value="1"/>
</dbReference>
<evidence type="ECO:0000313" key="10">
    <source>
        <dbReference type="Proteomes" id="UP000002875"/>
    </source>
</evidence>
<dbReference type="InterPro" id="IPR003423">
    <property type="entry name" value="OMP_efflux"/>
</dbReference>
<keyword evidence="4" id="KW-1134">Transmembrane beta strand</keyword>
<keyword evidence="7" id="KW-0998">Cell outer membrane</keyword>
<evidence type="ECO:0000256" key="2">
    <source>
        <dbReference type="ARBA" id="ARBA00007613"/>
    </source>
</evidence>